<reference evidence="8" key="1">
    <citation type="submission" date="2016-04" db="EMBL/GenBank/DDBJ databases">
        <authorList>
            <person name="Chen L."/>
            <person name="Zhuang W."/>
            <person name="Wang G."/>
        </authorList>
    </citation>
    <scope>NUCLEOTIDE SEQUENCE [LARGE SCALE GENOMIC DNA]</scope>
    <source>
        <strain evidence="8">17621</strain>
    </source>
</reference>
<dbReference type="SUPFAM" id="SSF69318">
    <property type="entry name" value="Integrin alpha N-terminal domain"/>
    <property type="match status" value="1"/>
</dbReference>
<comment type="caution">
    <text evidence="7">The sequence shown here is derived from an EMBL/GenBank/DDBJ whole genome shotgun (WGS) entry which is preliminary data.</text>
</comment>
<evidence type="ECO:0000256" key="1">
    <source>
        <dbReference type="ARBA" id="ARBA00004613"/>
    </source>
</evidence>
<feature type="region of interest" description="Disordered" evidence="4">
    <location>
        <begin position="2830"/>
        <end position="2878"/>
    </location>
</feature>
<comment type="subcellular location">
    <subcellularLocation>
        <location evidence="1">Secreted</location>
    </subcellularLocation>
</comment>
<dbReference type="Pfam" id="PF05593">
    <property type="entry name" value="RHS_repeat"/>
    <property type="match status" value="1"/>
</dbReference>
<evidence type="ECO:0000259" key="6">
    <source>
        <dbReference type="Pfam" id="PF12256"/>
    </source>
</evidence>
<evidence type="ECO:0000256" key="5">
    <source>
        <dbReference type="SAM" id="SignalP"/>
    </source>
</evidence>
<gene>
    <name evidence="7" type="ORF">A4H97_30020</name>
</gene>
<evidence type="ECO:0000256" key="4">
    <source>
        <dbReference type="SAM" id="MobiDB-lite"/>
    </source>
</evidence>
<evidence type="ECO:0000313" key="7">
    <source>
        <dbReference type="EMBL" id="OQP48072.1"/>
    </source>
</evidence>
<dbReference type="NCBIfam" id="TIGR03696">
    <property type="entry name" value="Rhs_assc_core"/>
    <property type="match status" value="1"/>
</dbReference>
<accession>A0A1V9EPW3</accession>
<feature type="compositionally biased region" description="Polar residues" evidence="4">
    <location>
        <begin position="1395"/>
        <end position="1405"/>
    </location>
</feature>
<dbReference type="Proteomes" id="UP000192610">
    <property type="component" value="Unassembled WGS sequence"/>
</dbReference>
<dbReference type="RefSeq" id="WP_081200610.1">
    <property type="nucleotide sequence ID" value="NZ_FOCZ01000004.1"/>
</dbReference>
<organism evidence="7 8">
    <name type="scientific">Niastella yeongjuensis</name>
    <dbReference type="NCBI Taxonomy" id="354355"/>
    <lineage>
        <taxon>Bacteria</taxon>
        <taxon>Pseudomonadati</taxon>
        <taxon>Bacteroidota</taxon>
        <taxon>Chitinophagia</taxon>
        <taxon>Chitinophagales</taxon>
        <taxon>Chitinophagaceae</taxon>
        <taxon>Niastella</taxon>
    </lineage>
</organism>
<dbReference type="PANTHER" id="PTHR32305:SF15">
    <property type="entry name" value="PROTEIN RHSA-RELATED"/>
    <property type="match status" value="1"/>
</dbReference>
<feature type="region of interest" description="Disordered" evidence="4">
    <location>
        <begin position="1385"/>
        <end position="1405"/>
    </location>
</feature>
<keyword evidence="8" id="KW-1185">Reference proteome</keyword>
<evidence type="ECO:0000313" key="8">
    <source>
        <dbReference type="Proteomes" id="UP000192610"/>
    </source>
</evidence>
<feature type="domain" description="Insecticide toxin TcdB middle/N-terminal" evidence="6">
    <location>
        <begin position="1768"/>
        <end position="1892"/>
    </location>
</feature>
<feature type="signal peptide" evidence="5">
    <location>
        <begin position="1"/>
        <end position="24"/>
    </location>
</feature>
<dbReference type="Gene3D" id="2.180.10.10">
    <property type="entry name" value="RHS repeat-associated core"/>
    <property type="match status" value="3"/>
</dbReference>
<dbReference type="Pfam" id="PF12256">
    <property type="entry name" value="TcdB_toxin_midN"/>
    <property type="match status" value="1"/>
</dbReference>
<sequence length="3228" mass="352262">MSFFTYRKIPFFLIAILCCTVASGKVPGPEKNAGASRLYHARQREGLIGVNAANQIDNPADNSFHVYLDKPLQGNEQVWLTYELDGVQDYTAVSRSINDQLAAGGYLVKKREGWARQKEPISTSWLQQGENIIRFSLPQNAGYSYKVRNLSIEIAATDEQRTSLIITQPSINYYNNQGYVRGFITGEGKNSAQITIDGQPARVWKGAFEALVNRPADGKGAWQSLVEVTYANGKKKQQVVTFSAGQKADYKYELQSAVVHTQRALQPNQAAVIAAGGAVLTIPGGALKKAATISLTALRAVDLPAMDMNMVNVTPDGGGFRFLPHGSLFGKPAHLSLGYDAAKIPDGYTAKDVRSFYFDESKGHWAELSRDSVSLLAGKVYSRTLHFTDIINGVLKVPESPQVEAYNSNSMKGIKAANPGEAVNMIAPPAATSMGTANLSYPIEIPNGRAGLQPELSVGYNSGGGNGWLGLGWELSVPSIGIDTRWGVPRFDGQNETETYTMNGQQLSPVAHKGELVARSSEKQFYQRIEQPFYKIIRHGSSPQKYWWEVTDKEGTRFFYGGDPDTGPDAASSLSDGAGNKAHWALKKVLDLNGNFISYQYTKVNDAGVSGGAVTGVQLYVSRITYTGFNGKEGRYSVVFKRDRDLDGRTGRKDVAIAANNGFKQVTADLLKRIDVQLDGVSIRHYEFSYKEGAFYKTLLAGIQQYDAAGKFFNQHTFDYYNDVASGSSLVPLATSRSWTIGSDNVHGNMLTHVSGFTDEASALSGTASKDVSGGVTVSVGFGADVTSKINSVGGSFSYAQSQSQGMLAMIDINGDGLPDKLFLNGNNTLSYRPNQSGVTGKTSFGDKIAIEGLNVFQKDKTQGYTVGLEANAFGFLMAGANFSNSTAKVTIYFTEANGDQLVDLVKDGKVYFNHLDTTSGIITFTPTSTGTPSPVFAGVTISKDLIDATELANERQEAINNNPLQDIVRMWQAPFSGTINVTAPLQLLPSSDPDRASTPADGVRASVQWKGRELWSENISADDYSVHQPSGLNGLQVQKGDRLYFRIGSIENGSYDSVNWAPVIEYAGKDLQVADANGSTLYRYDAAKEFILSSTQQLTPPINGKVRISGPFIKPVTTDDVMLVVLRTTSNATDTIWRQTYKSDQVVNTTISVDNVTVNNNEQYSFVVASQTNIDWTAISWQPSMTFIAVSDPAIDLTATPIQAFAVPKCTILANMLQLNAPYEVTLADTSLHTITITPQLAVNPVLIPASAYTCDIIFSVKAAGKLLGKVSMPFVNGVLQTGNYALNVGVHNKDRIYIEYHVPNDTMAAAIAGATAVLSGDISANVTAGLFSTIPKNNREEDIIFGSFYRGWGQFAWNGNNGWETTPVDESLLRPSDQIKAKQNVDPDALANKNGNELDPSQTYDPKQDRFIILIGNANQQRWSGYDQQVFVKGANMSSSRQGADDVSLLQINTDGTGSPAVDKVSRIKSLSFTVGASAGGVGGSASVSTSTSKTLTDFMDLNGDQYPDIIGEKQIQYTDARGGLSARTAPGAAIQETSTNTTGISLTGSSYIPTAIFRRTPGGKVRVDAGSAQTNAGSAKISLGGNAGVVNGTNQADFSYIDMNGDGLPDRVNQSSHGVSLNLGYGFAAEEDWKVDQIQAGSSKSQSGGASLGLVKGNNSINIGFSLSRSDNNSGKSLQDMNGDGLPDLVSIGSGTQALQVRLNTGNGFSTEVLTWTNASTLDLNSSATESGNLAFTVGFMIFGVKFTVNPSVNLGDGMSRDLAKIQDINGDGNPDYITSSKDDNLAVALSTIGRTNLLKSVSRPMGAYFCMDYQRVGNTYSMPNSIWTLSSVKVYDGFAGDGPDTLLTTFGYEGGYFDRDEREFYGFKKVVTRSHDAANNNAVYTFSTQTHSNDNYYMKGVILSELLQSADGKKYHERINQYALKDILTGDALPESYKANNAGAAFVALMRTDLLYYEGQPQPGKSTYMTYGYDAKGNTILYTDFGDDGAGDDISATVTYHNLANKYIVGKPKSIVITGSGITYRKRESKIDPQTGDVIEIKQYLEDGTAAVHNLTYDDYGNLASVTGPANAKGQRFKQTYTYDGQVHQYPVTVANSFGYSSQSEYDFRFGHPLKSIDLNKNSITYQLDDLGRITQITGPYELAAGKPYTLRFEYHPEAAMPWAYTAHYDPAHPGNDLETVTFMDGLGRLLQTKKDGSLFQGVRKDDKEQMLVSGRIQFDGLGRQAATWYPIVEDKGSNGVFNKRYDNINPTTTTYDVMNRVLTTTLPDGAVTSLTYGFGKDRLQQQQFSTKTKDANGKLSEMFANIRGLTAAEKKYTGNGDVWTSFTYDAVNQQLTSTDDIGTTTTTRYDMLGRRVSLTHPDQGTTRYTFDLAGNTIKMATANLQQDSMAITYAYDFNRMTGITYPKNPENNVRYTYGPVGAPYNRAGRIVVQEDATGAQEFFYGPLGEMVKNVRTIVIPNHGQRTYVTQWNYDTWNRLISLIYPDSEVVRYAYNLGGQLLSMNSDRSGVTTTFIQQRGYDKFELRVFDAYGNNTQTNYTIEPTRRRLQNMQVTAGNGRRIMDNVYSYDKEENILSLVNNAPVPGNNLMGGSSAYNYGYDDLYRLTTADGYYKGPNEQDRFNLTMKYNTVGSITRKTQTTDKSPGNGGGNKWIAQKKATYDMEYTYDAKQPHTATHIGDQSYTYDANGNMTGWTDDKSGQRQKMVWDEENRLRNVSVNGQLNSYTYDGSGERVLKGQGSGQSVFVNGDINSNSGGVGNFTVYVNEFVVVQSGQYSNHYFVGNQRIATRLLHNWDHQVEAPDAADTITFTRKEKNMLQGMARDQQTLVGNGNANTASITGKDARGNDDKVMSNNGNGNENNNSNSNAGGTNPGNHYAYGHYKNGKGGNTPDSAAFLYFYHPDHLGTTSYITDGAGEVYQHLEYYPFGETFVEEHSNTQRTPYLFNGKELDEETGLYYYGERYYNPRISIWQSVDPKAVKIPAHSPYAYCLNNPVVLMDPDGAYPIITITKQKTGRTTLQRIIGYTGATKEQFTKIPLYKVTVTDTEDKNFKMTFSVTRDAYAVRLGDSKNGTMNLTNVAFEPKDGNVNHYTAKVMPEGYPQGNGTKALKLTQYGSEVMHADANDASVELGYRKQNDVASGVMIHVGGTYEHANGTTSMAASEGCFGVTYGTSSSTNPANDYSNNVLGKIIDQANKSKTNKGKIEVIVEKRTAAERTQTKTEPIQ</sequence>
<keyword evidence="5" id="KW-0732">Signal</keyword>
<evidence type="ECO:0000256" key="3">
    <source>
        <dbReference type="ARBA" id="ARBA00023026"/>
    </source>
</evidence>
<dbReference type="InterPro" id="IPR022045">
    <property type="entry name" value="TcdB_toxin_mid/N"/>
</dbReference>
<name>A0A1V9EPW3_9BACT</name>
<dbReference type="InterPro" id="IPR022385">
    <property type="entry name" value="Rhs_assc_core"/>
</dbReference>
<feature type="chain" id="PRO_5010717979" description="Insecticide toxin TcdB middle/N-terminal domain-containing protein" evidence="5">
    <location>
        <begin position="25"/>
        <end position="3228"/>
    </location>
</feature>
<dbReference type="InterPro" id="IPR006530">
    <property type="entry name" value="YD"/>
</dbReference>
<feature type="compositionally biased region" description="Low complexity" evidence="4">
    <location>
        <begin position="2856"/>
        <end position="2878"/>
    </location>
</feature>
<evidence type="ECO:0000256" key="2">
    <source>
        <dbReference type="ARBA" id="ARBA00022525"/>
    </source>
</evidence>
<protein>
    <recommendedName>
        <fullName evidence="6">Insecticide toxin TcdB middle/N-terminal domain-containing protein</fullName>
    </recommendedName>
</protein>
<dbReference type="EMBL" id="LVXG01000018">
    <property type="protein sequence ID" value="OQP48072.1"/>
    <property type="molecule type" value="Genomic_DNA"/>
</dbReference>
<dbReference type="InterPro" id="IPR031325">
    <property type="entry name" value="RHS_repeat"/>
</dbReference>
<feature type="compositionally biased region" description="Polar residues" evidence="4">
    <location>
        <begin position="2830"/>
        <end position="2842"/>
    </location>
</feature>
<dbReference type="NCBIfam" id="TIGR01643">
    <property type="entry name" value="YD_repeat_2x"/>
    <property type="match status" value="1"/>
</dbReference>
<dbReference type="STRING" id="354355.SAMN05660816_02405"/>
<dbReference type="InterPro" id="IPR050708">
    <property type="entry name" value="T6SS_VgrG/RHS"/>
</dbReference>
<dbReference type="Pfam" id="PF03534">
    <property type="entry name" value="SpvB"/>
    <property type="match status" value="1"/>
</dbReference>
<feature type="compositionally biased region" description="Basic and acidic residues" evidence="4">
    <location>
        <begin position="2845"/>
        <end position="2854"/>
    </location>
</feature>
<dbReference type="GO" id="GO:0005737">
    <property type="term" value="C:cytoplasm"/>
    <property type="evidence" value="ECO:0007669"/>
    <property type="project" value="InterPro"/>
</dbReference>
<dbReference type="OrthoDB" id="6225685at2"/>
<dbReference type="InterPro" id="IPR028994">
    <property type="entry name" value="Integrin_alpha_N"/>
</dbReference>
<keyword evidence="2" id="KW-0964">Secreted</keyword>
<dbReference type="PANTHER" id="PTHR32305">
    <property type="match status" value="1"/>
</dbReference>
<dbReference type="InterPro" id="IPR003284">
    <property type="entry name" value="Sal_SpvB"/>
</dbReference>
<proteinExistence type="predicted"/>
<dbReference type="GO" id="GO:0005576">
    <property type="term" value="C:extracellular region"/>
    <property type="evidence" value="ECO:0007669"/>
    <property type="project" value="UniProtKB-SubCell"/>
</dbReference>
<keyword evidence="3" id="KW-0843">Virulence</keyword>